<sequence>MIKIYAPASIGNLGVGFDLLGAAISPIDHNFLGDCITVCSSKIFNIINTGEFSTQLPNNMHKNIVYQTWKIFCKIIQKKIPVKIILEKNMPIGSGLGSSASSIVASTVALNIFFKTNLKKQKLLKIMGKLEGLVSGSIHYDNVAPSFLGGTQLIIQEKNIISQKIPMFENWFWVIAWPGSQLSTVISRDILPKKYTRKTCVQQNKNIATFMHAIYTNQKELALQVMNDLIAEPYRIPLLKNFDVTKKNLLKLGARTCHISGSGPTIFSICDDYEVAKTSETWLKKNFLQNKKGFVHICKIDNYGSKQVR</sequence>
<evidence type="ECO:0000256" key="12">
    <source>
        <dbReference type="HAMAP-Rule" id="MF_00384"/>
    </source>
</evidence>
<keyword evidence="12" id="KW-0963">Cytoplasm</keyword>
<dbReference type="NCBIfam" id="NF002288">
    <property type="entry name" value="PRK01212.1-4"/>
    <property type="match status" value="1"/>
</dbReference>
<dbReference type="Pfam" id="PF08544">
    <property type="entry name" value="GHMP_kinases_C"/>
    <property type="match status" value="1"/>
</dbReference>
<dbReference type="GO" id="GO:0009088">
    <property type="term" value="P:threonine biosynthetic process"/>
    <property type="evidence" value="ECO:0007669"/>
    <property type="project" value="UniProtKB-UniRule"/>
</dbReference>
<feature type="domain" description="GHMP kinase N-terminal" evidence="13">
    <location>
        <begin position="63"/>
        <end position="150"/>
    </location>
</feature>
<keyword evidence="16" id="KW-1185">Reference proteome</keyword>
<dbReference type="NCBIfam" id="TIGR00191">
    <property type="entry name" value="thrB"/>
    <property type="match status" value="1"/>
</dbReference>
<evidence type="ECO:0000256" key="8">
    <source>
        <dbReference type="ARBA" id="ARBA00022741"/>
    </source>
</evidence>
<dbReference type="InterPro" id="IPR020568">
    <property type="entry name" value="Ribosomal_Su5_D2-typ_SF"/>
</dbReference>
<evidence type="ECO:0000259" key="14">
    <source>
        <dbReference type="Pfam" id="PF08544"/>
    </source>
</evidence>
<evidence type="ECO:0000256" key="7">
    <source>
        <dbReference type="ARBA" id="ARBA00022697"/>
    </source>
</evidence>
<dbReference type="SUPFAM" id="SSF54211">
    <property type="entry name" value="Ribosomal protein S5 domain 2-like"/>
    <property type="match status" value="1"/>
</dbReference>
<gene>
    <name evidence="12 15" type="primary">thrB</name>
    <name evidence="15" type="ORF">BTSPAZIEG_0136</name>
</gene>
<dbReference type="PROSITE" id="PS00627">
    <property type="entry name" value="GHMP_KINASES_ATP"/>
    <property type="match status" value="1"/>
</dbReference>
<comment type="pathway">
    <text evidence="1 12">Amino-acid biosynthesis; L-threonine biosynthesis; L-threonine from L-aspartate: step 4/5.</text>
</comment>
<comment type="function">
    <text evidence="12">Catalyzes the ATP-dependent phosphorylation of L-homoserine to L-homoserine phosphate.</text>
</comment>
<dbReference type="PANTHER" id="PTHR20861">
    <property type="entry name" value="HOMOSERINE/4-DIPHOSPHOCYTIDYL-2-C-METHYL-D-ERYTHRITOL KINASE"/>
    <property type="match status" value="1"/>
</dbReference>
<dbReference type="Proteomes" id="UP000243633">
    <property type="component" value="Chromosome 1"/>
</dbReference>
<dbReference type="RefSeq" id="WP_075472476.1">
    <property type="nucleotide sequence ID" value="NZ_CP135003.1"/>
</dbReference>
<evidence type="ECO:0000256" key="9">
    <source>
        <dbReference type="ARBA" id="ARBA00022777"/>
    </source>
</evidence>
<evidence type="ECO:0000256" key="5">
    <source>
        <dbReference type="ARBA" id="ARBA00022605"/>
    </source>
</evidence>
<dbReference type="HAMAP" id="MF_00384">
    <property type="entry name" value="Homoser_kinase"/>
    <property type="match status" value="1"/>
</dbReference>
<protein>
    <recommendedName>
        <fullName evidence="4 12">Homoserine kinase</fullName>
        <shortName evidence="12">HK</shortName>
        <shortName evidence="12">HSK</shortName>
        <ecNumber evidence="3 12">2.7.1.39</ecNumber>
    </recommendedName>
</protein>
<dbReference type="InterPro" id="IPR036554">
    <property type="entry name" value="GHMP_kinase_C_sf"/>
</dbReference>
<comment type="similarity">
    <text evidence="2 12">Belongs to the GHMP kinase family. Homoserine kinase subfamily.</text>
</comment>
<dbReference type="PIRSF" id="PIRSF000676">
    <property type="entry name" value="Homoser_kin"/>
    <property type="match status" value="1"/>
</dbReference>
<evidence type="ECO:0000259" key="13">
    <source>
        <dbReference type="Pfam" id="PF00288"/>
    </source>
</evidence>
<evidence type="ECO:0000313" key="16">
    <source>
        <dbReference type="Proteomes" id="UP000243633"/>
    </source>
</evidence>
<evidence type="ECO:0000256" key="1">
    <source>
        <dbReference type="ARBA" id="ARBA00005015"/>
    </source>
</evidence>
<feature type="binding site" evidence="12">
    <location>
        <begin position="91"/>
        <end position="101"/>
    </location>
    <ligand>
        <name>ATP</name>
        <dbReference type="ChEBI" id="CHEBI:30616"/>
    </ligand>
</feature>
<dbReference type="UniPathway" id="UPA00050">
    <property type="reaction ID" value="UER00064"/>
</dbReference>
<dbReference type="Gene3D" id="3.30.230.10">
    <property type="match status" value="1"/>
</dbReference>
<dbReference type="EC" id="2.7.1.39" evidence="3 12"/>
<dbReference type="InterPro" id="IPR013750">
    <property type="entry name" value="GHMP_kinase_C_dom"/>
</dbReference>
<feature type="domain" description="GHMP kinase C-terminal" evidence="14">
    <location>
        <begin position="212"/>
        <end position="278"/>
    </location>
</feature>
<evidence type="ECO:0000256" key="2">
    <source>
        <dbReference type="ARBA" id="ARBA00007370"/>
    </source>
</evidence>
<keyword evidence="7 12" id="KW-0791">Threonine biosynthesis</keyword>
<dbReference type="PRINTS" id="PR00958">
    <property type="entry name" value="HOMSERKINASE"/>
</dbReference>
<dbReference type="PANTHER" id="PTHR20861:SF1">
    <property type="entry name" value="HOMOSERINE KINASE"/>
    <property type="match status" value="1"/>
</dbReference>
<name>A0A160SXB8_BUCTT</name>
<keyword evidence="9 12" id="KW-0418">Kinase</keyword>
<evidence type="ECO:0000256" key="4">
    <source>
        <dbReference type="ARBA" id="ARBA00017858"/>
    </source>
</evidence>
<keyword evidence="6 12" id="KW-0808">Transferase</keyword>
<keyword evidence="8 12" id="KW-0547">Nucleotide-binding</keyword>
<evidence type="ECO:0000256" key="3">
    <source>
        <dbReference type="ARBA" id="ARBA00012078"/>
    </source>
</evidence>
<dbReference type="GO" id="GO:0004413">
    <property type="term" value="F:homoserine kinase activity"/>
    <property type="evidence" value="ECO:0007669"/>
    <property type="project" value="UniProtKB-UniRule"/>
</dbReference>
<dbReference type="SUPFAM" id="SSF55060">
    <property type="entry name" value="GHMP Kinase, C-terminal domain"/>
    <property type="match status" value="1"/>
</dbReference>
<proteinExistence type="inferred from homology"/>
<accession>A0A160SXB8</accession>
<dbReference type="STRING" id="98804.BTSPAZIEG_0136"/>
<dbReference type="Gene3D" id="3.30.70.890">
    <property type="entry name" value="GHMP kinase, C-terminal domain"/>
    <property type="match status" value="1"/>
</dbReference>
<evidence type="ECO:0000256" key="11">
    <source>
        <dbReference type="ARBA" id="ARBA00049375"/>
    </source>
</evidence>
<reference evidence="16" key="1">
    <citation type="submission" date="2015-10" db="EMBL/GenBank/DDBJ databases">
        <authorList>
            <person name="Manzano-Marin A."/>
            <person name="Manzano-Marin A."/>
        </authorList>
    </citation>
    <scope>NUCLEOTIDE SEQUENCE [LARGE SCALE GENOMIC DNA]</scope>
    <source>
        <strain evidence="16">BTs</strain>
    </source>
</reference>
<dbReference type="Pfam" id="PF00288">
    <property type="entry name" value="GHMP_kinases_N"/>
    <property type="match status" value="1"/>
</dbReference>
<keyword evidence="10 12" id="KW-0067">ATP-binding</keyword>
<dbReference type="GO" id="GO:0005737">
    <property type="term" value="C:cytoplasm"/>
    <property type="evidence" value="ECO:0007669"/>
    <property type="project" value="UniProtKB-SubCell"/>
</dbReference>
<evidence type="ECO:0000256" key="10">
    <source>
        <dbReference type="ARBA" id="ARBA00022840"/>
    </source>
</evidence>
<dbReference type="GO" id="GO:0005524">
    <property type="term" value="F:ATP binding"/>
    <property type="evidence" value="ECO:0007669"/>
    <property type="project" value="UniProtKB-UniRule"/>
</dbReference>
<dbReference type="AlphaFoldDB" id="A0A160SXB8"/>
<dbReference type="InterPro" id="IPR000870">
    <property type="entry name" value="Homoserine_kinase"/>
</dbReference>
<evidence type="ECO:0000313" key="15">
    <source>
        <dbReference type="EMBL" id="CUR53115.1"/>
    </source>
</evidence>
<organism evidence="15 16">
    <name type="scientific">Buchnera aphidicola subsp. Tuberolachnus salignus</name>
    <dbReference type="NCBI Taxonomy" id="98804"/>
    <lineage>
        <taxon>Bacteria</taxon>
        <taxon>Pseudomonadati</taxon>
        <taxon>Pseudomonadota</taxon>
        <taxon>Gammaproteobacteria</taxon>
        <taxon>Enterobacterales</taxon>
        <taxon>Erwiniaceae</taxon>
        <taxon>Buchnera</taxon>
    </lineage>
</organism>
<dbReference type="InterPro" id="IPR006203">
    <property type="entry name" value="GHMP_knse_ATP-bd_CS"/>
</dbReference>
<comment type="catalytic activity">
    <reaction evidence="11 12">
        <text>L-homoserine + ATP = O-phospho-L-homoserine + ADP + H(+)</text>
        <dbReference type="Rhea" id="RHEA:13985"/>
        <dbReference type="ChEBI" id="CHEBI:15378"/>
        <dbReference type="ChEBI" id="CHEBI:30616"/>
        <dbReference type="ChEBI" id="CHEBI:57476"/>
        <dbReference type="ChEBI" id="CHEBI:57590"/>
        <dbReference type="ChEBI" id="CHEBI:456216"/>
        <dbReference type="EC" id="2.7.1.39"/>
    </reaction>
</comment>
<dbReference type="EMBL" id="LN890285">
    <property type="protein sequence ID" value="CUR53115.1"/>
    <property type="molecule type" value="Genomic_DNA"/>
</dbReference>
<dbReference type="OrthoDB" id="9769912at2"/>
<dbReference type="InterPro" id="IPR014721">
    <property type="entry name" value="Ribsml_uS5_D2-typ_fold_subgr"/>
</dbReference>
<dbReference type="PATRIC" id="fig|98804.3.peg.129"/>
<dbReference type="InterPro" id="IPR006204">
    <property type="entry name" value="GHMP_kinase_N_dom"/>
</dbReference>
<evidence type="ECO:0000256" key="6">
    <source>
        <dbReference type="ARBA" id="ARBA00022679"/>
    </source>
</evidence>
<keyword evidence="5 12" id="KW-0028">Amino-acid biosynthesis</keyword>
<comment type="subcellular location">
    <subcellularLocation>
        <location evidence="12">Cytoplasm</location>
    </subcellularLocation>
</comment>